<gene>
    <name evidence="2" type="ORF">PsB1_0767</name>
</gene>
<dbReference type="EMBL" id="BPFZ01000003">
    <property type="protein sequence ID" value="GIU66613.1"/>
    <property type="molecule type" value="Genomic_DNA"/>
</dbReference>
<sequence>MCLHLGHSLFRRMLALLGATLCAQACIGSAQAQSPQVVGEPSIPTPAPVPVAAAISMQEVALEMQTRLAKLPSVRGIETIEAKPNELRIMAYSEINVRLDTLHTRLNAPGANREGEYRRFVSNVASLLTRNDPFKLAQLRVVIRTSTAINLFEEQTAFQGHPNAVLRRPFVEGLEEVVVGDTPTTIALMPIGRLADLNLGVTQAFDLARANTAAAIQEVHWIAKDGLLEAPSDLVYATSLLTIDAVWSGLQRQLGGPVAVTIPTRDRLVVGRADRPRDIKRLKAIAATSSGSGALSSTVLIRRGSNWVVN</sequence>
<feature type="signal peptide" evidence="1">
    <location>
        <begin position="1"/>
        <end position="32"/>
    </location>
</feature>
<accession>A0ABQ4PUG3</accession>
<comment type="caution">
    <text evidence="2">The sequence shown here is derived from an EMBL/GenBank/DDBJ whole genome shotgun (WGS) entry which is preliminary data.</text>
</comment>
<evidence type="ECO:0000313" key="2">
    <source>
        <dbReference type="EMBL" id="GIU66613.1"/>
    </source>
</evidence>
<protein>
    <recommendedName>
        <fullName evidence="4">DUF1444 family protein</fullName>
    </recommendedName>
</protein>
<evidence type="ECO:0000256" key="1">
    <source>
        <dbReference type="SAM" id="SignalP"/>
    </source>
</evidence>
<evidence type="ECO:0000313" key="3">
    <source>
        <dbReference type="Proteomes" id="UP001161064"/>
    </source>
</evidence>
<evidence type="ECO:0008006" key="4">
    <source>
        <dbReference type="Google" id="ProtNLM"/>
    </source>
</evidence>
<reference evidence="2" key="1">
    <citation type="submission" date="2021-05" db="EMBL/GenBank/DDBJ databases">
        <authorList>
            <person name="Tanabe Y."/>
        </authorList>
    </citation>
    <scope>NUCLEOTIDE SEQUENCE</scope>
    <source>
        <strain evidence="2">BOTRYCO-1</strain>
    </source>
</reference>
<proteinExistence type="predicted"/>
<keyword evidence="1" id="KW-0732">Signal</keyword>
<organism evidence="2 3">
    <name type="scientific">Candidatus Phycosocius spiralis</name>
    <dbReference type="NCBI Taxonomy" id="2815099"/>
    <lineage>
        <taxon>Bacteria</taxon>
        <taxon>Pseudomonadati</taxon>
        <taxon>Pseudomonadota</taxon>
        <taxon>Alphaproteobacteria</taxon>
        <taxon>Caulobacterales</taxon>
        <taxon>Caulobacterales incertae sedis</taxon>
        <taxon>Candidatus Phycosocius</taxon>
    </lineage>
</organism>
<keyword evidence="3" id="KW-1185">Reference proteome</keyword>
<feature type="chain" id="PRO_5047125120" description="DUF1444 family protein" evidence="1">
    <location>
        <begin position="33"/>
        <end position="310"/>
    </location>
</feature>
<name>A0ABQ4PUG3_9PROT</name>
<dbReference type="Proteomes" id="UP001161064">
    <property type="component" value="Unassembled WGS sequence"/>
</dbReference>
<reference evidence="2" key="2">
    <citation type="journal article" date="2023" name="ISME Commun">
        <title>Characterization of a bloom-associated alphaproteobacterial lineage, 'Candidatus Phycosocius': insights into freshwater algal-bacterial interactions.</title>
        <authorList>
            <person name="Tanabe Y."/>
            <person name="Yamaguchi H."/>
            <person name="Yoshida M."/>
            <person name="Kai A."/>
            <person name="Okazaki Y."/>
        </authorList>
    </citation>
    <scope>NUCLEOTIDE SEQUENCE</scope>
    <source>
        <strain evidence="2">BOTRYCO-1</strain>
    </source>
</reference>